<dbReference type="AlphaFoldDB" id="A0A1X0RW99"/>
<dbReference type="Proteomes" id="UP000242381">
    <property type="component" value="Unassembled WGS sequence"/>
</dbReference>
<dbReference type="VEuPathDB" id="FungiDB:BCV72DRAFT_329154"/>
<protein>
    <submittedName>
        <fullName evidence="1">Uncharacterized protein</fullName>
    </submittedName>
</protein>
<organism evidence="1 2">
    <name type="scientific">Rhizopus microsporus</name>
    <dbReference type="NCBI Taxonomy" id="58291"/>
    <lineage>
        <taxon>Eukaryota</taxon>
        <taxon>Fungi</taxon>
        <taxon>Fungi incertae sedis</taxon>
        <taxon>Mucoromycota</taxon>
        <taxon>Mucoromycotina</taxon>
        <taxon>Mucoromycetes</taxon>
        <taxon>Mucorales</taxon>
        <taxon>Mucorineae</taxon>
        <taxon>Rhizopodaceae</taxon>
        <taxon>Rhizopus</taxon>
    </lineage>
</organism>
<evidence type="ECO:0000313" key="1">
    <source>
        <dbReference type="EMBL" id="ORE16286.1"/>
    </source>
</evidence>
<name>A0A1X0RW99_RHIZD</name>
<evidence type="ECO:0000313" key="2">
    <source>
        <dbReference type="Proteomes" id="UP000242381"/>
    </source>
</evidence>
<gene>
    <name evidence="1" type="ORF">BCV71DRAFT_236806</name>
</gene>
<sequence>MPRKVFIDKSALSSTNSLPLPKKQKTIKDIVLNPSDNHISRRCKLSSLLKMTIKNIQILRQVSEEFSILRADAMNFGLSIVSKWIENGFSSSNFPLIMMPKFWIHLYRKVADDKDKRNERIKFSKNINGCFEAFDSTRRSETKGRHYNIYHFNTKRYSIEYLYSVPVLDRLHVAISNIYTSSIIQNISLHLTQNANLYIFRVLFGFLRGLRKSTNQSFNPRTIAAKSIELYKEYKDANIELKGFESQYKYIIKKASKDVFNNDAFESISDYTYAKNNSTKLVCFSAELLKEAISKPELKIKTWHVMPRLSNNMLFVPLSGVHAMHGVLERCFSADLKISQQVYTEKYGFEEKRVSLFCNIQLCALLTVAVIQHIPALIGPTSFEDHYGDVVWKNNFTF</sequence>
<accession>A0A1X0RW99</accession>
<reference evidence="1 2" key="1">
    <citation type="journal article" date="2016" name="Proc. Natl. Acad. Sci. U.S.A.">
        <title>Lipid metabolic changes in an early divergent fungus govern the establishment of a mutualistic symbiosis with endobacteria.</title>
        <authorList>
            <person name="Lastovetsky O.A."/>
            <person name="Gaspar M.L."/>
            <person name="Mondo S.J."/>
            <person name="LaButti K.M."/>
            <person name="Sandor L."/>
            <person name="Grigoriev I.V."/>
            <person name="Henry S.A."/>
            <person name="Pawlowska T.E."/>
        </authorList>
    </citation>
    <scope>NUCLEOTIDE SEQUENCE [LARGE SCALE GENOMIC DNA]</scope>
    <source>
        <strain evidence="1 2">ATCC 11559</strain>
    </source>
</reference>
<dbReference type="EMBL" id="KV921391">
    <property type="protein sequence ID" value="ORE16286.1"/>
    <property type="molecule type" value="Genomic_DNA"/>
</dbReference>
<proteinExistence type="predicted"/>